<feature type="transmembrane region" description="Helical" evidence="18">
    <location>
        <begin position="77"/>
        <end position="98"/>
    </location>
</feature>
<comment type="subcellular location">
    <subcellularLocation>
        <location evidence="1">Membrane</location>
        <topology evidence="1">Multi-pass membrane protein</topology>
    </subcellularLocation>
</comment>
<keyword evidence="19" id="KW-0131">Cell cycle</keyword>
<dbReference type="GO" id="GO:0051301">
    <property type="term" value="P:cell division"/>
    <property type="evidence" value="ECO:0007669"/>
    <property type="project" value="UniProtKB-KW"/>
</dbReference>
<organism evidence="19 20">
    <name type="scientific">Micromonospora parathelypteridis</name>
    <dbReference type="NCBI Taxonomy" id="1839617"/>
    <lineage>
        <taxon>Bacteria</taxon>
        <taxon>Bacillati</taxon>
        <taxon>Actinomycetota</taxon>
        <taxon>Actinomycetes</taxon>
        <taxon>Micromonosporales</taxon>
        <taxon>Micromonosporaceae</taxon>
        <taxon>Micromonospora</taxon>
    </lineage>
</organism>
<feature type="region of interest" description="Disordered" evidence="17">
    <location>
        <begin position="1"/>
        <end position="53"/>
    </location>
</feature>
<evidence type="ECO:0000256" key="7">
    <source>
        <dbReference type="ARBA" id="ARBA00022989"/>
    </source>
</evidence>
<keyword evidence="20" id="KW-1185">Reference proteome</keyword>
<proteinExistence type="inferred from homology"/>
<evidence type="ECO:0000256" key="4">
    <source>
        <dbReference type="ARBA" id="ARBA00022692"/>
    </source>
</evidence>
<accession>A0A840VIV8</accession>
<evidence type="ECO:0000313" key="20">
    <source>
        <dbReference type="Proteomes" id="UP000586947"/>
    </source>
</evidence>
<evidence type="ECO:0000256" key="10">
    <source>
        <dbReference type="ARBA" id="ARBA00033270"/>
    </source>
</evidence>
<sequence length="531" mass="56416">MGEDPGTDDRTAGRPRRSPGAARTAEASAPPDDVRGPDPGAAPREAEPAPSVPLRGLDAANGLAALRGLLDRPLASYYLLLSCAGLLLLIGLTMVFSATSVKDYAEDGNASASVTKQAIFAVIGIVVFWACQRLPASTYRSLGRPLLFTSIGLLLLLNLLLAYARLTDQDSARIGPIEARLLWLFIGGVQVQPSELAKIALVLWGAHLIARKGAALGWWRELATPLFPVMGLLFVLVGYNDVGTMLCLLALVVGLLWAAGVRMRVFGALTVVGLLGVGLLIAVASLGAGSGERGADNYRLARLTLFLNPPAPDKCGDPCYQFYQGRLAIEHGGWFGVGLGKGSLKWDWLPEAHNDFIFAIIAEELGVIGCAVVLSLFAVLAYTGLRIARRVDDPFRRLAAAAVTTWLVSQAVINVGGVVGLLPITGLPLPFISDGGSALVVTLAGIGMLASFARAEPDAARALHARPPARWVRLLWAPLPPLPGRRRRPATPPAGRGSVPRSRERRHDDQAAPRGVRQDRSRGGTASERRR</sequence>
<keyword evidence="3" id="KW-0808">Transferase</keyword>
<dbReference type="InterPro" id="IPR001182">
    <property type="entry name" value="FtsW/RodA"/>
</dbReference>
<evidence type="ECO:0000256" key="12">
    <source>
        <dbReference type="ARBA" id="ARBA00041185"/>
    </source>
</evidence>
<evidence type="ECO:0000256" key="9">
    <source>
        <dbReference type="ARBA" id="ARBA00032370"/>
    </source>
</evidence>
<name>A0A840VIV8_9ACTN</name>
<dbReference type="GO" id="GO:0032153">
    <property type="term" value="C:cell division site"/>
    <property type="evidence" value="ECO:0007669"/>
    <property type="project" value="TreeGrafter"/>
</dbReference>
<evidence type="ECO:0000256" key="11">
    <source>
        <dbReference type="ARBA" id="ARBA00038053"/>
    </source>
</evidence>
<dbReference type="GO" id="GO:0008360">
    <property type="term" value="P:regulation of cell shape"/>
    <property type="evidence" value="ECO:0007669"/>
    <property type="project" value="UniProtKB-KW"/>
</dbReference>
<dbReference type="PANTHER" id="PTHR30474">
    <property type="entry name" value="CELL CYCLE PROTEIN"/>
    <property type="match status" value="1"/>
</dbReference>
<evidence type="ECO:0000313" key="19">
    <source>
        <dbReference type="EMBL" id="MBB5476595.1"/>
    </source>
</evidence>
<keyword evidence="19" id="KW-0132">Cell division</keyword>
<feature type="transmembrane region" description="Helical" evidence="18">
    <location>
        <begin position="397"/>
        <end position="424"/>
    </location>
</feature>
<evidence type="ECO:0000256" key="1">
    <source>
        <dbReference type="ARBA" id="ARBA00004141"/>
    </source>
</evidence>
<protein>
    <recommendedName>
        <fullName evidence="12">Probable peptidoglycan glycosyltransferase FtsW</fullName>
        <ecNumber evidence="14">2.4.99.28</ecNumber>
    </recommendedName>
    <alternativeName>
        <fullName evidence="13">Cell division protein FtsW</fullName>
    </alternativeName>
    <alternativeName>
        <fullName evidence="10">Cell wall polymerase</fullName>
    </alternativeName>
    <alternativeName>
        <fullName evidence="9">Peptidoglycan polymerase</fullName>
    </alternativeName>
</protein>
<dbReference type="GO" id="GO:0015648">
    <property type="term" value="F:lipid-linked peptidoglycan transporter activity"/>
    <property type="evidence" value="ECO:0007669"/>
    <property type="project" value="TreeGrafter"/>
</dbReference>
<keyword evidence="8 18" id="KW-0472">Membrane</keyword>
<evidence type="ECO:0000256" key="8">
    <source>
        <dbReference type="ARBA" id="ARBA00023136"/>
    </source>
</evidence>
<evidence type="ECO:0000256" key="16">
    <source>
        <dbReference type="ARBA" id="ARBA00049966"/>
    </source>
</evidence>
<feature type="compositionally biased region" description="Basic and acidic residues" evidence="17">
    <location>
        <begin position="501"/>
        <end position="522"/>
    </location>
</feature>
<dbReference type="GO" id="GO:0008955">
    <property type="term" value="F:peptidoglycan glycosyltransferase activity"/>
    <property type="evidence" value="ECO:0007669"/>
    <property type="project" value="UniProtKB-EC"/>
</dbReference>
<dbReference type="AlphaFoldDB" id="A0A840VIV8"/>
<dbReference type="EC" id="2.4.99.28" evidence="14"/>
<dbReference type="PANTHER" id="PTHR30474:SF2">
    <property type="entry name" value="PEPTIDOGLYCAN GLYCOSYLTRANSFERASE FTSW-RELATED"/>
    <property type="match status" value="1"/>
</dbReference>
<keyword evidence="7 18" id="KW-1133">Transmembrane helix</keyword>
<evidence type="ECO:0000256" key="2">
    <source>
        <dbReference type="ARBA" id="ARBA00022676"/>
    </source>
</evidence>
<evidence type="ECO:0000256" key="3">
    <source>
        <dbReference type="ARBA" id="ARBA00022679"/>
    </source>
</evidence>
<feature type="transmembrane region" description="Helical" evidence="18">
    <location>
        <begin position="266"/>
        <end position="288"/>
    </location>
</feature>
<feature type="transmembrane region" description="Helical" evidence="18">
    <location>
        <begin position="356"/>
        <end position="385"/>
    </location>
</feature>
<dbReference type="EMBL" id="JACHDP010000001">
    <property type="protein sequence ID" value="MBB5476595.1"/>
    <property type="molecule type" value="Genomic_DNA"/>
</dbReference>
<feature type="transmembrane region" description="Helical" evidence="18">
    <location>
        <begin position="242"/>
        <end position="259"/>
    </location>
</feature>
<keyword evidence="6" id="KW-0573">Peptidoglycan synthesis</keyword>
<comment type="caution">
    <text evidence="19">The sequence shown here is derived from an EMBL/GenBank/DDBJ whole genome shotgun (WGS) entry which is preliminary data.</text>
</comment>
<evidence type="ECO:0000256" key="18">
    <source>
        <dbReference type="SAM" id="Phobius"/>
    </source>
</evidence>
<keyword evidence="4 18" id="KW-0812">Transmembrane</keyword>
<comment type="function">
    <text evidence="16">Peptidoglycan polymerase that is essential for cell division.</text>
</comment>
<feature type="transmembrane region" description="Helical" evidence="18">
    <location>
        <begin position="118"/>
        <end position="134"/>
    </location>
</feature>
<feature type="transmembrane region" description="Helical" evidence="18">
    <location>
        <begin position="146"/>
        <end position="166"/>
    </location>
</feature>
<evidence type="ECO:0000256" key="15">
    <source>
        <dbReference type="ARBA" id="ARBA00049902"/>
    </source>
</evidence>
<dbReference type="GO" id="GO:0005886">
    <property type="term" value="C:plasma membrane"/>
    <property type="evidence" value="ECO:0007669"/>
    <property type="project" value="TreeGrafter"/>
</dbReference>
<comment type="catalytic activity">
    <reaction evidence="15">
        <text>[GlcNAc-(1-&gt;4)-Mur2Ac(oyl-L-Ala-gamma-D-Glu-L-Lys-D-Ala-D-Ala)](n)-di-trans,octa-cis-undecaprenyl diphosphate + beta-D-GlcNAc-(1-&gt;4)-Mur2Ac(oyl-L-Ala-gamma-D-Glu-L-Lys-D-Ala-D-Ala)-di-trans,octa-cis-undecaprenyl diphosphate = [GlcNAc-(1-&gt;4)-Mur2Ac(oyl-L-Ala-gamma-D-Glu-L-Lys-D-Ala-D-Ala)](n+1)-di-trans,octa-cis-undecaprenyl diphosphate + di-trans,octa-cis-undecaprenyl diphosphate + H(+)</text>
        <dbReference type="Rhea" id="RHEA:23708"/>
        <dbReference type="Rhea" id="RHEA-COMP:9602"/>
        <dbReference type="Rhea" id="RHEA-COMP:9603"/>
        <dbReference type="ChEBI" id="CHEBI:15378"/>
        <dbReference type="ChEBI" id="CHEBI:58405"/>
        <dbReference type="ChEBI" id="CHEBI:60033"/>
        <dbReference type="ChEBI" id="CHEBI:78435"/>
        <dbReference type="EC" id="2.4.99.28"/>
    </reaction>
</comment>
<dbReference type="Pfam" id="PF01098">
    <property type="entry name" value="FTSW_RODA_SPOVE"/>
    <property type="match status" value="1"/>
</dbReference>
<reference evidence="19 20" key="1">
    <citation type="submission" date="2020-08" db="EMBL/GenBank/DDBJ databases">
        <title>Sequencing the genomes of 1000 actinobacteria strains.</title>
        <authorList>
            <person name="Klenk H.-P."/>
        </authorList>
    </citation>
    <scope>NUCLEOTIDE SEQUENCE [LARGE SCALE GENOMIC DNA]</scope>
    <source>
        <strain evidence="19 20">DSM 103125</strain>
    </source>
</reference>
<dbReference type="Proteomes" id="UP000586947">
    <property type="component" value="Unassembled WGS sequence"/>
</dbReference>
<comment type="similarity">
    <text evidence="11">Belongs to the SEDS family. FtsW subfamily.</text>
</comment>
<evidence type="ECO:0000256" key="5">
    <source>
        <dbReference type="ARBA" id="ARBA00022960"/>
    </source>
</evidence>
<evidence type="ECO:0000256" key="13">
    <source>
        <dbReference type="ARBA" id="ARBA00041418"/>
    </source>
</evidence>
<feature type="transmembrane region" description="Helical" evidence="18">
    <location>
        <begin position="181"/>
        <end position="206"/>
    </location>
</feature>
<gene>
    <name evidence="19" type="ORF">HNR20_001100</name>
</gene>
<feature type="transmembrane region" description="Helical" evidence="18">
    <location>
        <begin position="436"/>
        <end position="453"/>
    </location>
</feature>
<evidence type="ECO:0000256" key="6">
    <source>
        <dbReference type="ARBA" id="ARBA00022984"/>
    </source>
</evidence>
<evidence type="ECO:0000256" key="17">
    <source>
        <dbReference type="SAM" id="MobiDB-lite"/>
    </source>
</evidence>
<dbReference type="GO" id="GO:0009252">
    <property type="term" value="P:peptidoglycan biosynthetic process"/>
    <property type="evidence" value="ECO:0007669"/>
    <property type="project" value="UniProtKB-KW"/>
</dbReference>
<keyword evidence="2" id="KW-0328">Glycosyltransferase</keyword>
<evidence type="ECO:0000256" key="14">
    <source>
        <dbReference type="ARBA" id="ARBA00044770"/>
    </source>
</evidence>
<feature type="region of interest" description="Disordered" evidence="17">
    <location>
        <begin position="482"/>
        <end position="531"/>
    </location>
</feature>
<keyword evidence="5" id="KW-0133">Cell shape</keyword>
<feature type="transmembrane region" description="Helical" evidence="18">
    <location>
        <begin position="218"/>
        <end position="236"/>
    </location>
</feature>